<gene>
    <name evidence="1" type="ORF">MKY91_06825</name>
</gene>
<reference evidence="1 2" key="1">
    <citation type="submission" date="2024-03" db="EMBL/GenBank/DDBJ databases">
        <title>Bacilli Hybrid Assemblies.</title>
        <authorList>
            <person name="Kovac J."/>
        </authorList>
    </citation>
    <scope>NUCLEOTIDE SEQUENCE [LARGE SCALE GENOMIC DNA]</scope>
    <source>
        <strain evidence="1 2">FSL R7-0666</strain>
    </source>
</reference>
<keyword evidence="2" id="KW-1185">Reference proteome</keyword>
<comment type="caution">
    <text evidence="1">The sequence shown here is derived from an EMBL/GenBank/DDBJ whole genome shotgun (WGS) entry which is preliminary data.</text>
</comment>
<evidence type="ECO:0000313" key="2">
    <source>
        <dbReference type="Proteomes" id="UP001418796"/>
    </source>
</evidence>
<dbReference type="RefSeq" id="WP_343129890.1">
    <property type="nucleotide sequence ID" value="NZ_JBCITK010000001.1"/>
</dbReference>
<accession>A0ABU9VGV7</accession>
<sequence>MADYRDSDYYNRLTDNLKQNENISYNHLMFLLDQGREIDFTYNDVDYFIAHVKEGRVLWHQEHQLSDYYDDRNEAFVEETKINQVSLADIFRQRKALIVTIW</sequence>
<dbReference type="EMBL" id="JBCITK010000001">
    <property type="protein sequence ID" value="MEN0642855.1"/>
    <property type="molecule type" value="Genomic_DNA"/>
</dbReference>
<name>A0ABU9VGV7_9BACI</name>
<dbReference type="Proteomes" id="UP001418796">
    <property type="component" value="Unassembled WGS sequence"/>
</dbReference>
<organism evidence="1 2">
    <name type="scientific">Alkalicoccobacillus gibsonii</name>
    <dbReference type="NCBI Taxonomy" id="79881"/>
    <lineage>
        <taxon>Bacteria</taxon>
        <taxon>Bacillati</taxon>
        <taxon>Bacillota</taxon>
        <taxon>Bacilli</taxon>
        <taxon>Bacillales</taxon>
        <taxon>Bacillaceae</taxon>
        <taxon>Alkalicoccobacillus</taxon>
    </lineage>
</organism>
<protein>
    <submittedName>
        <fullName evidence="1">Uncharacterized protein</fullName>
    </submittedName>
</protein>
<proteinExistence type="predicted"/>
<evidence type="ECO:0000313" key="1">
    <source>
        <dbReference type="EMBL" id="MEN0642855.1"/>
    </source>
</evidence>